<feature type="region of interest" description="Disordered" evidence="1">
    <location>
        <begin position="346"/>
        <end position="369"/>
    </location>
</feature>
<organism evidence="2 3">
    <name type="scientific">Macrostomum lignano</name>
    <dbReference type="NCBI Taxonomy" id="282301"/>
    <lineage>
        <taxon>Eukaryota</taxon>
        <taxon>Metazoa</taxon>
        <taxon>Spiralia</taxon>
        <taxon>Lophotrochozoa</taxon>
        <taxon>Platyhelminthes</taxon>
        <taxon>Rhabditophora</taxon>
        <taxon>Macrostomorpha</taxon>
        <taxon>Macrostomida</taxon>
        <taxon>Macrostomidae</taxon>
        <taxon>Macrostomum</taxon>
    </lineage>
</organism>
<feature type="compositionally biased region" description="Low complexity" evidence="1">
    <location>
        <begin position="123"/>
        <end position="134"/>
    </location>
</feature>
<evidence type="ECO:0000313" key="3">
    <source>
        <dbReference type="WBParaSite" id="maker-uti_cns_0045858-snap-gene-0.6-mRNA-1"/>
    </source>
</evidence>
<accession>A0A1I8J4Z7</accession>
<name>A0A1I8J4Z7_9PLAT</name>
<evidence type="ECO:0000313" key="2">
    <source>
        <dbReference type="Proteomes" id="UP000095280"/>
    </source>
</evidence>
<feature type="compositionally biased region" description="Low complexity" evidence="1">
    <location>
        <begin position="40"/>
        <end position="57"/>
    </location>
</feature>
<proteinExistence type="predicted"/>
<feature type="compositionally biased region" description="Basic and acidic residues" evidence="1">
    <location>
        <begin position="402"/>
        <end position="414"/>
    </location>
</feature>
<feature type="compositionally biased region" description="Polar residues" evidence="1">
    <location>
        <begin position="441"/>
        <end position="454"/>
    </location>
</feature>
<feature type="compositionally biased region" description="Pro residues" evidence="1">
    <location>
        <begin position="161"/>
        <end position="177"/>
    </location>
</feature>
<feature type="compositionally biased region" description="Low complexity" evidence="1">
    <location>
        <begin position="415"/>
        <end position="435"/>
    </location>
</feature>
<keyword evidence="2" id="KW-1185">Reference proteome</keyword>
<dbReference type="AlphaFoldDB" id="A0A1I8J4Z7"/>
<feature type="region of interest" description="Disordered" evidence="1">
    <location>
        <begin position="1"/>
        <end position="189"/>
    </location>
</feature>
<feature type="region of interest" description="Disordered" evidence="1">
    <location>
        <begin position="402"/>
        <end position="454"/>
    </location>
</feature>
<dbReference type="Proteomes" id="UP000095280">
    <property type="component" value="Unplaced"/>
</dbReference>
<evidence type="ECO:0000256" key="1">
    <source>
        <dbReference type="SAM" id="MobiDB-lite"/>
    </source>
</evidence>
<protein>
    <submittedName>
        <fullName evidence="3">Dystrophin</fullName>
    </submittedName>
</protein>
<sequence length="489" mass="52706">GLEEDDVIDEEEKAEQQQSRQSIRASGDAENESYRMFLTQREQQQQQQQQEQQQQQQQREEDPEEQFVERLGSRLVRQPPSDSNRWASYDDEAEEDAETPKFRDSLEPSQSFSARRSAVQDGPAAAASTTAAPAVTESGQNFSIRKGGNQLANLLPHQPAAQPPPPPPPPPAPPAPLQPALGQPGISPAVPKEVHAGYLRLDSGHLLGPFRWSVDRIEAPATLDEGLASSPTAGDRNSLFLMLMDSSQPSPDGSGRRRFLTRQGRLSFVDSRSGKDIPSNFYADDGQTTPNLQALSRGLSALAARGGGGGAGGSNPVVDEELTRLLAGTLAANGASLMIASSNSAELPSSASHRQNGDQLKKPPAVNASVVARETAAPAVDEKRQELERLVDSLRSEVDALKSENSGLRDRLKTASESAASASLPPLPPQSATSTVKPAAPSQQQQRPVSKGSYQSLYEMLQEYMQENESLRTENLGLVKSQGDRLQEQ</sequence>
<feature type="compositionally biased region" description="Acidic residues" evidence="1">
    <location>
        <begin position="1"/>
        <end position="13"/>
    </location>
</feature>
<feature type="compositionally biased region" description="Low complexity" evidence="1">
    <location>
        <begin position="150"/>
        <end position="160"/>
    </location>
</feature>
<reference evidence="3" key="1">
    <citation type="submission" date="2016-11" db="UniProtKB">
        <authorList>
            <consortium name="WormBaseParasite"/>
        </authorList>
    </citation>
    <scope>IDENTIFICATION</scope>
</reference>
<dbReference type="WBParaSite" id="maker-uti_cns_0045858-snap-gene-0.6-mRNA-1">
    <property type="protein sequence ID" value="maker-uti_cns_0045858-snap-gene-0.6-mRNA-1"/>
    <property type="gene ID" value="maker-uti_cns_0045858-snap-gene-0.6"/>
</dbReference>